<keyword evidence="2" id="KW-0472">Membrane</keyword>
<evidence type="ECO:0000256" key="2">
    <source>
        <dbReference type="SAM" id="Phobius"/>
    </source>
</evidence>
<sequence length="504" mass="52405">MSRSPSGFETAVDDLDPEERASFVAAVYDARGWEAERVGTVVSVRPPIDGADSRRVAPPGVTATDGVVALSSADLLEMMRYAVASDDRGRLCRRFFDRSAEAVGVTDAHTGTPAEGLRTADEQEARRAPVASPDGTSERGDPDDAPGRPTDGASDDDRGGDRRTLATPSARSAVAVALGLVCAVVVVAALATWAGVPADDSPGSAPVGEAPGVGNASTAAEPSETPTDGRSSDGGDDPIEDSASGRQIVLETSYPPGVGVDGVENASVLAAAHRSALSGRSYRLSITSREAVDGLRTAVAWEWTVVETASRYRSTVRVAGTFRRSPPGVANASTYANGTARIARVGPNTDADGTVRFESPPADNRSPSDPGHRVVGPAPDADPFAGRTASILRRALSGTGTAVTGTVERDGTTYFRIEIRNASPAFGADGGTLIVDERGLVHEIRYARTVVSLDSVPVKRTTTVRITPSNATFVSPPWYRPAARAPVGGGHTDSRRPVRPDDDQ</sequence>
<keyword evidence="2" id="KW-1133">Transmembrane helix</keyword>
<dbReference type="AlphaFoldDB" id="A0A368NE25"/>
<feature type="transmembrane region" description="Helical" evidence="2">
    <location>
        <begin position="172"/>
        <end position="196"/>
    </location>
</feature>
<dbReference type="OrthoDB" id="242565at2157"/>
<feature type="compositionally biased region" description="Basic and acidic residues" evidence="1">
    <location>
        <begin position="136"/>
        <end position="146"/>
    </location>
</feature>
<dbReference type="EMBL" id="QPHM01000001">
    <property type="protein sequence ID" value="RCU48446.1"/>
    <property type="molecule type" value="Genomic_DNA"/>
</dbReference>
<proteinExistence type="predicted"/>
<dbReference type="Proteomes" id="UP000252189">
    <property type="component" value="Unassembled WGS sequence"/>
</dbReference>
<comment type="caution">
    <text evidence="3">The sequence shown here is derived from an EMBL/GenBank/DDBJ whole genome shotgun (WGS) entry which is preliminary data.</text>
</comment>
<feature type="compositionally biased region" description="Polar residues" evidence="1">
    <location>
        <begin position="215"/>
        <end position="229"/>
    </location>
</feature>
<feature type="region of interest" description="Disordered" evidence="1">
    <location>
        <begin position="477"/>
        <end position="504"/>
    </location>
</feature>
<evidence type="ECO:0000313" key="4">
    <source>
        <dbReference type="Proteomes" id="UP000252189"/>
    </source>
</evidence>
<feature type="region of interest" description="Disordered" evidence="1">
    <location>
        <begin position="197"/>
        <end position="242"/>
    </location>
</feature>
<evidence type="ECO:0000256" key="1">
    <source>
        <dbReference type="SAM" id="MobiDB-lite"/>
    </source>
</evidence>
<organism evidence="3 4">
    <name type="scientific">Haloplanus salinus</name>
    <dbReference type="NCBI Taxonomy" id="1126245"/>
    <lineage>
        <taxon>Archaea</taxon>
        <taxon>Methanobacteriati</taxon>
        <taxon>Methanobacteriota</taxon>
        <taxon>Stenosarchaea group</taxon>
        <taxon>Halobacteria</taxon>
        <taxon>Halobacteriales</taxon>
        <taxon>Haloferacaceae</taxon>
        <taxon>Haloplanus</taxon>
    </lineage>
</organism>
<gene>
    <name evidence="3" type="ORF">DU504_14725</name>
</gene>
<keyword evidence="2" id="KW-0812">Transmembrane</keyword>
<reference evidence="3 4" key="1">
    <citation type="submission" date="2018-07" db="EMBL/GenBank/DDBJ databases">
        <title>Genome sequences of Haloplanus salinus JCM 18368T.</title>
        <authorList>
            <person name="Kim Y.B."/>
            <person name="Roh S.W."/>
        </authorList>
    </citation>
    <scope>NUCLEOTIDE SEQUENCE [LARGE SCALE GENOMIC DNA]</scope>
    <source>
        <strain evidence="3 4">JCM 18368</strain>
    </source>
</reference>
<dbReference type="RefSeq" id="WP_114450078.1">
    <property type="nucleotide sequence ID" value="NZ_QPHM01000001.1"/>
</dbReference>
<feature type="region of interest" description="Disordered" evidence="1">
    <location>
        <begin position="106"/>
        <end position="164"/>
    </location>
</feature>
<feature type="compositionally biased region" description="Basic and acidic residues" evidence="1">
    <location>
        <begin position="492"/>
        <end position="504"/>
    </location>
</feature>
<name>A0A368NE25_9EURY</name>
<accession>A0A368NE25</accession>
<feature type="compositionally biased region" description="Basic and acidic residues" evidence="1">
    <location>
        <begin position="118"/>
        <end position="127"/>
    </location>
</feature>
<feature type="region of interest" description="Disordered" evidence="1">
    <location>
        <begin position="344"/>
        <end position="383"/>
    </location>
</feature>
<protein>
    <submittedName>
        <fullName evidence="3">Uncharacterized protein</fullName>
    </submittedName>
</protein>
<feature type="compositionally biased region" description="Basic and acidic residues" evidence="1">
    <location>
        <begin position="155"/>
        <end position="164"/>
    </location>
</feature>
<keyword evidence="4" id="KW-1185">Reference proteome</keyword>
<evidence type="ECO:0000313" key="3">
    <source>
        <dbReference type="EMBL" id="RCU48446.1"/>
    </source>
</evidence>